<dbReference type="InterPro" id="IPR013083">
    <property type="entry name" value="Znf_RING/FYVE/PHD"/>
</dbReference>
<feature type="region of interest" description="Disordered" evidence="7">
    <location>
        <begin position="126"/>
        <end position="149"/>
    </location>
</feature>
<evidence type="ECO:0000256" key="4">
    <source>
        <dbReference type="ARBA" id="ARBA00022771"/>
    </source>
</evidence>
<dbReference type="InterPro" id="IPR001841">
    <property type="entry name" value="Znf_RING"/>
</dbReference>
<evidence type="ECO:0000256" key="7">
    <source>
        <dbReference type="SAM" id="MobiDB-lite"/>
    </source>
</evidence>
<evidence type="ECO:0000256" key="6">
    <source>
        <dbReference type="PROSITE-ProRule" id="PRU00175"/>
    </source>
</evidence>
<evidence type="ECO:0000256" key="2">
    <source>
        <dbReference type="ARBA" id="ARBA00012483"/>
    </source>
</evidence>
<evidence type="ECO:0000256" key="3">
    <source>
        <dbReference type="ARBA" id="ARBA00022723"/>
    </source>
</evidence>
<dbReference type="Pfam" id="PF13639">
    <property type="entry name" value="zf-RING_2"/>
    <property type="match status" value="1"/>
</dbReference>
<accession>A0AAV1XZ62</accession>
<keyword evidence="10" id="KW-1185">Reference proteome</keyword>
<organism evidence="9 10">
    <name type="scientific">Lupinus luteus</name>
    <name type="common">European yellow lupine</name>
    <dbReference type="NCBI Taxonomy" id="3873"/>
    <lineage>
        <taxon>Eukaryota</taxon>
        <taxon>Viridiplantae</taxon>
        <taxon>Streptophyta</taxon>
        <taxon>Embryophyta</taxon>
        <taxon>Tracheophyta</taxon>
        <taxon>Spermatophyta</taxon>
        <taxon>Magnoliopsida</taxon>
        <taxon>eudicotyledons</taxon>
        <taxon>Gunneridae</taxon>
        <taxon>Pentapetalae</taxon>
        <taxon>rosids</taxon>
        <taxon>fabids</taxon>
        <taxon>Fabales</taxon>
        <taxon>Fabaceae</taxon>
        <taxon>Papilionoideae</taxon>
        <taxon>50 kb inversion clade</taxon>
        <taxon>genistoids sensu lato</taxon>
        <taxon>core genistoids</taxon>
        <taxon>Genisteae</taxon>
        <taxon>Lupinus</taxon>
    </lineage>
</organism>
<dbReference type="PANTHER" id="PTHR15710">
    <property type="entry name" value="E3 UBIQUITIN-PROTEIN LIGASE PRAJA"/>
    <property type="match status" value="1"/>
</dbReference>
<keyword evidence="4 6" id="KW-0863">Zinc-finger</keyword>
<protein>
    <recommendedName>
        <fullName evidence="2">RING-type E3 ubiquitin transferase</fullName>
        <ecNumber evidence="2">2.3.2.27</ecNumber>
    </recommendedName>
</protein>
<comment type="catalytic activity">
    <reaction evidence="1">
        <text>S-ubiquitinyl-[E2 ubiquitin-conjugating enzyme]-L-cysteine + [acceptor protein]-L-lysine = [E2 ubiquitin-conjugating enzyme]-L-cysteine + N(6)-ubiquitinyl-[acceptor protein]-L-lysine.</text>
        <dbReference type="EC" id="2.3.2.27"/>
    </reaction>
</comment>
<keyword evidence="5" id="KW-0862">Zinc</keyword>
<evidence type="ECO:0000259" key="8">
    <source>
        <dbReference type="PROSITE" id="PS50089"/>
    </source>
</evidence>
<dbReference type="PROSITE" id="PS50089">
    <property type="entry name" value="ZF_RING_2"/>
    <property type="match status" value="1"/>
</dbReference>
<keyword evidence="3" id="KW-0479">Metal-binding</keyword>
<dbReference type="Gene3D" id="3.30.40.10">
    <property type="entry name" value="Zinc/RING finger domain, C3HC4 (zinc finger)"/>
    <property type="match status" value="1"/>
</dbReference>
<feature type="compositionally biased region" description="Acidic residues" evidence="7">
    <location>
        <begin position="126"/>
        <end position="144"/>
    </location>
</feature>
<evidence type="ECO:0000256" key="5">
    <source>
        <dbReference type="ARBA" id="ARBA00022833"/>
    </source>
</evidence>
<dbReference type="SMART" id="SM00184">
    <property type="entry name" value="RING"/>
    <property type="match status" value="1"/>
</dbReference>
<name>A0AAV1XZ62_LUPLU</name>
<evidence type="ECO:0000313" key="10">
    <source>
        <dbReference type="Proteomes" id="UP001497480"/>
    </source>
</evidence>
<dbReference type="SUPFAM" id="SSF57850">
    <property type="entry name" value="RING/U-box"/>
    <property type="match status" value="1"/>
</dbReference>
<dbReference type="EMBL" id="CAXHTB010000019">
    <property type="protein sequence ID" value="CAL0326188.1"/>
    <property type="molecule type" value="Genomic_DNA"/>
</dbReference>
<dbReference type="GO" id="GO:0061630">
    <property type="term" value="F:ubiquitin protein ligase activity"/>
    <property type="evidence" value="ECO:0007669"/>
    <property type="project" value="UniProtKB-EC"/>
</dbReference>
<evidence type="ECO:0000313" key="9">
    <source>
        <dbReference type="EMBL" id="CAL0326188.1"/>
    </source>
</evidence>
<dbReference type="GO" id="GO:0005737">
    <property type="term" value="C:cytoplasm"/>
    <property type="evidence" value="ECO:0007669"/>
    <property type="project" value="TreeGrafter"/>
</dbReference>
<reference evidence="9 10" key="1">
    <citation type="submission" date="2024-03" db="EMBL/GenBank/DDBJ databases">
        <authorList>
            <person name="Martinez-Hernandez J."/>
        </authorList>
    </citation>
    <scope>NUCLEOTIDE SEQUENCE [LARGE SCALE GENOMIC DNA]</scope>
</reference>
<comment type="caution">
    <text evidence="9">The sequence shown here is derived from an EMBL/GenBank/DDBJ whole genome shotgun (WGS) entry which is preliminary data.</text>
</comment>
<sequence length="225" mass="25887">MDEYLCDVYPDPYTNDLVSENPSSPKDQCFNVEIKHTETYVINARNFLSCEESQYHSFKNIPRDEMMQETTILGWLSSMTVPKDAHKVMVAKILDCARRMTLNKDKKVLYMRVDINITIATEDCDYSDDDNDDSDSDDDNDEDEEHRFVPASNSSIEELETINEQEGCVNCGKCAICFEDINVVSVQMPCLHKFHKNCIVDWLKISGFCPLCRFPMPSEEGEKEC</sequence>
<dbReference type="GO" id="GO:0008270">
    <property type="term" value="F:zinc ion binding"/>
    <property type="evidence" value="ECO:0007669"/>
    <property type="project" value="UniProtKB-KW"/>
</dbReference>
<feature type="domain" description="RING-type" evidence="8">
    <location>
        <begin position="174"/>
        <end position="213"/>
    </location>
</feature>
<dbReference type="PANTHER" id="PTHR15710:SF77">
    <property type="entry name" value="RING-H2 FINGER PROTEIN ATL21B"/>
    <property type="match status" value="1"/>
</dbReference>
<dbReference type="GO" id="GO:0016567">
    <property type="term" value="P:protein ubiquitination"/>
    <property type="evidence" value="ECO:0007669"/>
    <property type="project" value="TreeGrafter"/>
</dbReference>
<dbReference type="AlphaFoldDB" id="A0AAV1XZ62"/>
<gene>
    <name evidence="9" type="ORF">LLUT_LOCUS27248</name>
</gene>
<dbReference type="Proteomes" id="UP001497480">
    <property type="component" value="Unassembled WGS sequence"/>
</dbReference>
<evidence type="ECO:0000256" key="1">
    <source>
        <dbReference type="ARBA" id="ARBA00000900"/>
    </source>
</evidence>
<dbReference type="EC" id="2.3.2.27" evidence="2"/>
<proteinExistence type="predicted"/>